<accession>A0A6P6S1Z0</accession>
<dbReference type="SUPFAM" id="SSF50447">
    <property type="entry name" value="Translation proteins"/>
    <property type="match status" value="1"/>
</dbReference>
<evidence type="ECO:0000313" key="6">
    <source>
        <dbReference type="RefSeq" id="XP_026194153.1"/>
    </source>
</evidence>
<dbReference type="GeneID" id="34619994"/>
<dbReference type="OrthoDB" id="364892at2759"/>
<dbReference type="InterPro" id="IPR009000">
    <property type="entry name" value="Transl_B-barrel_sf"/>
</dbReference>
<keyword evidence="1" id="KW-0547">Nucleotide-binding</keyword>
<gene>
    <name evidence="6" type="primary">LOC34619994</name>
</gene>
<feature type="compositionally biased region" description="Basic and acidic residues" evidence="3">
    <location>
        <begin position="1141"/>
        <end position="1154"/>
    </location>
</feature>
<evidence type="ECO:0000256" key="2">
    <source>
        <dbReference type="ARBA" id="ARBA00023134"/>
    </source>
</evidence>
<reference evidence="6" key="1">
    <citation type="submission" date="2025-08" db="UniProtKB">
        <authorList>
            <consortium name="RefSeq"/>
        </authorList>
    </citation>
    <scope>IDENTIFICATION</scope>
</reference>
<sequence>PFLPSSSLAAAPVRKRHPQHSTRVCSVSVFSVLPSGNVLFASALHGWCFSIPSFARSTLLKQLGLPLASLPKLTHALWGPYYLRRCRSKRSTEPRAGGAAARGAEKDSPPPPSLEVRNTPFTEGQPRMVEQLVFEPIWRLYRAAGWKDAQGQSLDEAPTDRPQHAEDPRVTRLCTIAKALQLKETEQIAAEIRRLLSPARQRRAEESSKLKEELVGELVAAVMTRWLPVGETLLETLVLRVPNPIAAARQRLPRLCPHLDPFTAQIDPPVVSEGAPKEGPLQGAPPEDPLVIVYVAKFVAADLQSLRVVGATLQGNEGCSSFLGLCRIFVGCLRRGMRIFVCTEERGGPPPSGDVEGPLGSGELLLTRQAYVVDNIFLLFGPDLKPVKEASAGSVVAVSLLPADASADATQGAPREMLRDVAAWLQGLRSRGAPHHRQVEAQEKYTEEFERYRRGPMGVEGALRCSTLSNHPACPPLVSPYSKASSAIVRVAVEAQRLEDSEKFIQGISRLFLADPSLELSVLDNGELLLGCCGEVHLETSLSDLEALYARVPIRVSAPMTAIRETLAFASEVEAAQTASGIAAHTFSRRVAFPPWIPPPKGGVSEEETTRLEGFLAHTSAAPGDAPLEASLSAWIRKHRNYNSSVFWGGGSECPLVIVLRAEKMPDAVTDWLTANSRDLLATLKSRTPATRLFLHPQQRESGEGSETSGGACGLPPSASQDLLHACLRDVEASFSNTWRHAEKSPQNPPTQLPKAKAAEETFQGPPGPLWSLALSGGACCALLASSSLSVLFPEGCCTGKEPPASASAFRGTEGEEAPIGWAFEDASEISTLAANGVSGTLGGQESGLSPFAAAGGTRCTDSLCGCGCSVLNALRFLGSAFLHDSCCALGGLALPPHGSLPAGQMYRSWLLALPDVFAPGGLSSPLSRLLPALLAGFQRASVAGPLAEEPLRGVAFIVEALAIGDGLLGAPRRGSYWRFRSHREGPRFLRDYVISSMKEACRAAMLQRGLCRIYEAMLRFTLSCDQKVIGKAYAVLAKRRGRICREEVPEGQTSLFLVSGFLPTAEAHGISRELRSKASGHAALQLQFSHWEVLQEDPFPEACMTEQELEDEGEAAFASLTSQIPARAIINSIRKSKGLPTEEKVVADAEKQRTLSRNK</sequence>
<dbReference type="Gene3D" id="3.30.230.10">
    <property type="match status" value="1"/>
</dbReference>
<evidence type="ECO:0000259" key="4">
    <source>
        <dbReference type="SMART" id="SM00838"/>
    </source>
</evidence>
<dbReference type="FunFam" id="3.30.70.870:FF:000002">
    <property type="entry name" value="Translation elongation factor 2"/>
    <property type="match status" value="1"/>
</dbReference>
<evidence type="ECO:0000256" key="1">
    <source>
        <dbReference type="ARBA" id="ARBA00022741"/>
    </source>
</evidence>
<dbReference type="GO" id="GO:0005829">
    <property type="term" value="C:cytosol"/>
    <property type="evidence" value="ECO:0007669"/>
    <property type="project" value="TreeGrafter"/>
</dbReference>
<dbReference type="SUPFAM" id="SSF54980">
    <property type="entry name" value="EF-G C-terminal domain-like"/>
    <property type="match status" value="2"/>
</dbReference>
<dbReference type="GO" id="GO:0003924">
    <property type="term" value="F:GTPase activity"/>
    <property type="evidence" value="ECO:0007669"/>
    <property type="project" value="TreeGrafter"/>
</dbReference>
<name>A0A6P6S1Z0_9EIME</name>
<dbReference type="Gene3D" id="3.30.70.870">
    <property type="entry name" value="Elongation Factor G (Translational Gtpase), domain 3"/>
    <property type="match status" value="1"/>
</dbReference>
<dbReference type="PANTHER" id="PTHR42908:SF3">
    <property type="entry name" value="ELONGATION FACTOR-LIKE GTPASE 1"/>
    <property type="match status" value="1"/>
</dbReference>
<dbReference type="PANTHER" id="PTHR42908">
    <property type="entry name" value="TRANSLATION ELONGATION FACTOR-RELATED"/>
    <property type="match status" value="1"/>
</dbReference>
<dbReference type="GO" id="GO:0042256">
    <property type="term" value="P:cytosolic ribosome assembly"/>
    <property type="evidence" value="ECO:0007669"/>
    <property type="project" value="TreeGrafter"/>
</dbReference>
<dbReference type="SMART" id="SM00838">
    <property type="entry name" value="EFG_C"/>
    <property type="match status" value="1"/>
</dbReference>
<feature type="non-terminal residue" evidence="6">
    <location>
        <position position="1"/>
    </location>
</feature>
<dbReference type="RefSeq" id="XP_026194153.1">
    <property type="nucleotide sequence ID" value="XM_026338368.1"/>
</dbReference>
<dbReference type="Gene3D" id="2.40.30.10">
    <property type="entry name" value="Translation factors"/>
    <property type="match status" value="1"/>
</dbReference>
<evidence type="ECO:0000313" key="5">
    <source>
        <dbReference type="Proteomes" id="UP000515125"/>
    </source>
</evidence>
<dbReference type="InterPro" id="IPR000640">
    <property type="entry name" value="EFG_V-like"/>
</dbReference>
<dbReference type="Pfam" id="PF00679">
    <property type="entry name" value="EFG_C"/>
    <property type="match status" value="1"/>
</dbReference>
<feature type="region of interest" description="Disordered" evidence="3">
    <location>
        <begin position="92"/>
        <end position="120"/>
    </location>
</feature>
<dbReference type="GO" id="GO:1990904">
    <property type="term" value="C:ribonucleoprotein complex"/>
    <property type="evidence" value="ECO:0007669"/>
    <property type="project" value="TreeGrafter"/>
</dbReference>
<dbReference type="AlphaFoldDB" id="A0A6P6S1Z0"/>
<dbReference type="InterPro" id="IPR035647">
    <property type="entry name" value="EFG_III/V"/>
</dbReference>
<dbReference type="Proteomes" id="UP000515125">
    <property type="component" value="Unplaced"/>
</dbReference>
<organism evidence="5 6">
    <name type="scientific">Cyclospora cayetanensis</name>
    <dbReference type="NCBI Taxonomy" id="88456"/>
    <lineage>
        <taxon>Eukaryota</taxon>
        <taxon>Sar</taxon>
        <taxon>Alveolata</taxon>
        <taxon>Apicomplexa</taxon>
        <taxon>Conoidasida</taxon>
        <taxon>Coccidia</taxon>
        <taxon>Eucoccidiorida</taxon>
        <taxon>Eimeriorina</taxon>
        <taxon>Eimeriidae</taxon>
        <taxon>Cyclospora</taxon>
    </lineage>
</organism>
<dbReference type="InterPro" id="IPR014721">
    <property type="entry name" value="Ribsml_uS5_D2-typ_fold_subgr"/>
</dbReference>
<dbReference type="GO" id="GO:0043022">
    <property type="term" value="F:ribosome binding"/>
    <property type="evidence" value="ECO:0007669"/>
    <property type="project" value="TreeGrafter"/>
</dbReference>
<dbReference type="Gene3D" id="3.30.70.240">
    <property type="match status" value="1"/>
</dbReference>
<keyword evidence="2" id="KW-0342">GTP-binding</keyword>
<feature type="region of interest" description="Disordered" evidence="3">
    <location>
        <begin position="696"/>
        <end position="715"/>
    </location>
</feature>
<dbReference type="GO" id="GO:0005525">
    <property type="term" value="F:GTP binding"/>
    <property type="evidence" value="ECO:0007669"/>
    <property type="project" value="UniProtKB-KW"/>
</dbReference>
<feature type="domain" description="Elongation factor EFG" evidence="4">
    <location>
        <begin position="1013"/>
        <end position="1103"/>
    </location>
</feature>
<keyword evidence="5" id="KW-1185">Reference proteome</keyword>
<dbReference type="InterPro" id="IPR020568">
    <property type="entry name" value="Ribosomal_Su5_D2-typ_SF"/>
</dbReference>
<proteinExistence type="predicted"/>
<protein>
    <submittedName>
        <fullName evidence="6">Elongation factor-like GTPase 1</fullName>
    </submittedName>
</protein>
<dbReference type="SUPFAM" id="SSF54211">
    <property type="entry name" value="Ribosomal protein S5 domain 2-like"/>
    <property type="match status" value="1"/>
</dbReference>
<evidence type="ECO:0000256" key="3">
    <source>
        <dbReference type="SAM" id="MobiDB-lite"/>
    </source>
</evidence>
<feature type="region of interest" description="Disordered" evidence="3">
    <location>
        <begin position="1140"/>
        <end position="1160"/>
    </location>
</feature>